<keyword evidence="7" id="KW-0963">Cytoplasm</keyword>
<dbReference type="EC" id="3.4.11.5" evidence="4"/>
<evidence type="ECO:0000256" key="5">
    <source>
        <dbReference type="ARBA" id="ARBA00021843"/>
    </source>
</evidence>
<keyword evidence="14" id="KW-1185">Reference proteome</keyword>
<evidence type="ECO:0000259" key="12">
    <source>
        <dbReference type="Pfam" id="PF00561"/>
    </source>
</evidence>
<evidence type="ECO:0000313" key="14">
    <source>
        <dbReference type="Proteomes" id="UP000443353"/>
    </source>
</evidence>
<keyword evidence="9 13" id="KW-0378">Hydrolase</keyword>
<feature type="chain" id="PRO_5030977188" description="Proline iminopeptidase" evidence="11">
    <location>
        <begin position="25"/>
        <end position="372"/>
    </location>
</feature>
<dbReference type="PANTHER" id="PTHR43722">
    <property type="entry name" value="PROLINE IMINOPEPTIDASE"/>
    <property type="match status" value="1"/>
</dbReference>
<dbReference type="PRINTS" id="PR00793">
    <property type="entry name" value="PROAMNOPTASE"/>
</dbReference>
<evidence type="ECO:0000256" key="6">
    <source>
        <dbReference type="ARBA" id="ARBA00022438"/>
    </source>
</evidence>
<evidence type="ECO:0000256" key="11">
    <source>
        <dbReference type="SAM" id="SignalP"/>
    </source>
</evidence>
<organism evidence="13 14">
    <name type="scientific">Massilia cellulosiltytica</name>
    <dbReference type="NCBI Taxonomy" id="2683234"/>
    <lineage>
        <taxon>Bacteria</taxon>
        <taxon>Pseudomonadati</taxon>
        <taxon>Pseudomonadota</taxon>
        <taxon>Betaproteobacteria</taxon>
        <taxon>Burkholderiales</taxon>
        <taxon>Oxalobacteraceae</taxon>
        <taxon>Telluria group</taxon>
        <taxon>Massilia</taxon>
    </lineage>
</organism>
<keyword evidence="6" id="KW-0031">Aminopeptidase</keyword>
<evidence type="ECO:0000313" key="13">
    <source>
        <dbReference type="EMBL" id="MVW60187.1"/>
    </source>
</evidence>
<evidence type="ECO:0000256" key="7">
    <source>
        <dbReference type="ARBA" id="ARBA00022490"/>
    </source>
</evidence>
<dbReference type="RefSeq" id="WP_056127116.1">
    <property type="nucleotide sequence ID" value="NZ_WSES01000003.1"/>
</dbReference>
<evidence type="ECO:0000256" key="10">
    <source>
        <dbReference type="ARBA" id="ARBA00029605"/>
    </source>
</evidence>
<dbReference type="PANTHER" id="PTHR43722:SF1">
    <property type="entry name" value="PROLINE IMINOPEPTIDASE"/>
    <property type="match status" value="1"/>
</dbReference>
<dbReference type="GO" id="GO:0006508">
    <property type="term" value="P:proteolysis"/>
    <property type="evidence" value="ECO:0007669"/>
    <property type="project" value="UniProtKB-KW"/>
</dbReference>
<dbReference type="SUPFAM" id="SSF53474">
    <property type="entry name" value="alpha/beta-Hydrolases"/>
    <property type="match status" value="1"/>
</dbReference>
<evidence type="ECO:0000256" key="1">
    <source>
        <dbReference type="ARBA" id="ARBA00001585"/>
    </source>
</evidence>
<feature type="signal peptide" evidence="11">
    <location>
        <begin position="1"/>
        <end position="24"/>
    </location>
</feature>
<evidence type="ECO:0000256" key="2">
    <source>
        <dbReference type="ARBA" id="ARBA00004496"/>
    </source>
</evidence>
<dbReference type="Gene3D" id="3.40.50.1820">
    <property type="entry name" value="alpha/beta hydrolase"/>
    <property type="match status" value="1"/>
</dbReference>
<comment type="similarity">
    <text evidence="3">Belongs to the peptidase S33 family.</text>
</comment>
<feature type="domain" description="AB hydrolase-1" evidence="12">
    <location>
        <begin position="74"/>
        <end position="349"/>
    </location>
</feature>
<dbReference type="InterPro" id="IPR000073">
    <property type="entry name" value="AB_hydrolase_1"/>
</dbReference>
<dbReference type="EMBL" id="WSES01000003">
    <property type="protein sequence ID" value="MVW60187.1"/>
    <property type="molecule type" value="Genomic_DNA"/>
</dbReference>
<comment type="catalytic activity">
    <reaction evidence="1">
        <text>Release of N-terminal proline from a peptide.</text>
        <dbReference type="EC" id="3.4.11.5"/>
    </reaction>
</comment>
<dbReference type="InterPro" id="IPR029058">
    <property type="entry name" value="AB_hydrolase_fold"/>
</dbReference>
<comment type="subcellular location">
    <subcellularLocation>
        <location evidence="2">Cytoplasm</location>
    </subcellularLocation>
</comment>
<dbReference type="GO" id="GO:0005737">
    <property type="term" value="C:cytoplasm"/>
    <property type="evidence" value="ECO:0007669"/>
    <property type="project" value="UniProtKB-SubCell"/>
</dbReference>
<accession>A0A7X3FYA6</accession>
<gene>
    <name evidence="13" type="ORF">GPY61_09600</name>
</gene>
<evidence type="ECO:0000256" key="4">
    <source>
        <dbReference type="ARBA" id="ARBA00012568"/>
    </source>
</evidence>
<evidence type="ECO:0000256" key="9">
    <source>
        <dbReference type="ARBA" id="ARBA00022801"/>
    </source>
</evidence>
<keyword evidence="8" id="KW-0645">Protease</keyword>
<reference evidence="13 14" key="1">
    <citation type="submission" date="2019-12" db="EMBL/GenBank/DDBJ databases">
        <authorList>
            <person name="Li C."/>
            <person name="Zhao J."/>
        </authorList>
    </citation>
    <scope>NUCLEOTIDE SEQUENCE [LARGE SCALE GENOMIC DNA]</scope>
    <source>
        <strain evidence="13 14">NEAU-DD11</strain>
    </source>
</reference>
<proteinExistence type="inferred from homology"/>
<dbReference type="InterPro" id="IPR002410">
    <property type="entry name" value="Peptidase_S33"/>
</dbReference>
<dbReference type="Pfam" id="PF00561">
    <property type="entry name" value="Abhydrolase_1"/>
    <property type="match status" value="1"/>
</dbReference>
<sequence length="372" mass="41328">MLKRSSRLCAALLAGLSITTSAAAAGPDSRAEAVNIIAGMRRIVTPQGIEQTRAVRIGGIAQWISVRGTDRRNPVLLFLHGGPGYVAMPTSWYFQRGWEEYFTVVQWDQRGAGKTYAANDPAQIAPTMTRARMLADAEEMVAFLRKEFGKDRIFVLGHSWGSSLGIQLAQRHPDWLHAYIGIGQVTDAMESERRGWRYTMDAARKDDNQDAIRELASIAPYAAPGKPLVLKDLYLQRKWLARYGGAVYGRTGFDAESAAAKLAPEYTDADLKTMWDGTEFSSSRMLTDVLAQDFSVYTTFRCPIVIFNGRHDYNVSASATAEWFDKVKAPAKQLVWFEDSAHEIFNEEPGKTLVSLVKYARPFAEKAGDVAP</sequence>
<protein>
    <recommendedName>
        <fullName evidence="5">Proline iminopeptidase</fullName>
        <ecNumber evidence="4">3.4.11.5</ecNumber>
    </recommendedName>
    <alternativeName>
        <fullName evidence="10">Prolyl aminopeptidase</fullName>
    </alternativeName>
</protein>
<comment type="caution">
    <text evidence="13">The sequence shown here is derived from an EMBL/GenBank/DDBJ whole genome shotgun (WGS) entry which is preliminary data.</text>
</comment>
<evidence type="ECO:0000256" key="3">
    <source>
        <dbReference type="ARBA" id="ARBA00010088"/>
    </source>
</evidence>
<dbReference type="Proteomes" id="UP000443353">
    <property type="component" value="Unassembled WGS sequence"/>
</dbReference>
<dbReference type="GO" id="GO:0004177">
    <property type="term" value="F:aminopeptidase activity"/>
    <property type="evidence" value="ECO:0007669"/>
    <property type="project" value="UniProtKB-KW"/>
</dbReference>
<keyword evidence="11" id="KW-0732">Signal</keyword>
<dbReference type="AlphaFoldDB" id="A0A7X3FYA6"/>
<name>A0A7X3FYA6_9BURK</name>
<dbReference type="InterPro" id="IPR005944">
    <property type="entry name" value="Pro_iminopeptidase"/>
</dbReference>
<evidence type="ECO:0000256" key="8">
    <source>
        <dbReference type="ARBA" id="ARBA00022670"/>
    </source>
</evidence>